<reference evidence="1" key="1">
    <citation type="submission" date="2018-12" db="EMBL/GenBank/DDBJ databases">
        <authorList>
            <person name="Will S."/>
            <person name="Neumann-Schaal M."/>
            <person name="Henke P."/>
        </authorList>
    </citation>
    <scope>NUCLEOTIDE SEQUENCE</scope>
    <source>
        <strain evidence="1">PCC 7102</strain>
    </source>
</reference>
<keyword evidence="2" id="KW-1185">Reference proteome</keyword>
<protein>
    <recommendedName>
        <fullName evidence="3">CopG family transcriptional regulator</fullName>
    </recommendedName>
</protein>
<dbReference type="GO" id="GO:0006355">
    <property type="term" value="P:regulation of DNA-templated transcription"/>
    <property type="evidence" value="ECO:0007669"/>
    <property type="project" value="InterPro"/>
</dbReference>
<gene>
    <name evidence="1" type="ORF">DSM106972_089320</name>
</gene>
<dbReference type="OrthoDB" id="517697at2"/>
<dbReference type="EMBL" id="RSCL01000039">
    <property type="protein sequence ID" value="RUS95919.1"/>
    <property type="molecule type" value="Genomic_DNA"/>
</dbReference>
<accession>A0A3S1A8P1</accession>
<comment type="caution">
    <text evidence="1">The sequence shown here is derived from an EMBL/GenBank/DDBJ whole genome shotgun (WGS) entry which is preliminary data.</text>
</comment>
<evidence type="ECO:0000313" key="2">
    <source>
        <dbReference type="Proteomes" id="UP000271624"/>
    </source>
</evidence>
<dbReference type="RefSeq" id="WP_127086902.1">
    <property type="nucleotide sequence ID" value="NZ_RSCL01000039.1"/>
</dbReference>
<organism evidence="1 2">
    <name type="scientific">Dulcicalothrix desertica PCC 7102</name>
    <dbReference type="NCBI Taxonomy" id="232991"/>
    <lineage>
        <taxon>Bacteria</taxon>
        <taxon>Bacillati</taxon>
        <taxon>Cyanobacteriota</taxon>
        <taxon>Cyanophyceae</taxon>
        <taxon>Nostocales</taxon>
        <taxon>Calotrichaceae</taxon>
        <taxon>Dulcicalothrix</taxon>
    </lineage>
</organism>
<dbReference type="AlphaFoldDB" id="A0A3S1A8P1"/>
<dbReference type="Gene3D" id="1.10.1220.10">
    <property type="entry name" value="Met repressor-like"/>
    <property type="match status" value="1"/>
</dbReference>
<reference evidence="1" key="2">
    <citation type="journal article" date="2019" name="Genome Biol. Evol.">
        <title>Day and night: Metabolic profiles and evolutionary relationships of six axenic non-marine cyanobacteria.</title>
        <authorList>
            <person name="Will S.E."/>
            <person name="Henke P."/>
            <person name="Boedeker C."/>
            <person name="Huang S."/>
            <person name="Brinkmann H."/>
            <person name="Rohde M."/>
            <person name="Jarek M."/>
            <person name="Friedl T."/>
            <person name="Seufert S."/>
            <person name="Schumacher M."/>
            <person name="Overmann J."/>
            <person name="Neumann-Schaal M."/>
            <person name="Petersen J."/>
        </authorList>
    </citation>
    <scope>NUCLEOTIDE SEQUENCE [LARGE SCALE GENOMIC DNA]</scope>
    <source>
        <strain evidence="1">PCC 7102</strain>
    </source>
</reference>
<name>A0A3S1A8P1_9CYAN</name>
<dbReference type="Proteomes" id="UP000271624">
    <property type="component" value="Unassembled WGS sequence"/>
</dbReference>
<evidence type="ECO:0008006" key="3">
    <source>
        <dbReference type="Google" id="ProtNLM"/>
    </source>
</evidence>
<evidence type="ECO:0000313" key="1">
    <source>
        <dbReference type="EMBL" id="RUS95919.1"/>
    </source>
</evidence>
<sequence>MVRKVTITLDDDVLAFVDKQASDSENQGNRSAFINTVLKELKKQRLQEELKAAYIQDSQDEAYRKEAAVWDITVGDGIE</sequence>
<proteinExistence type="predicted"/>
<dbReference type="InterPro" id="IPR013321">
    <property type="entry name" value="Arc_rbn_hlx_hlx"/>
</dbReference>